<name>A0A8H9MF00_9PSEU</name>
<dbReference type="Proteomes" id="UP000658656">
    <property type="component" value="Unassembled WGS sequence"/>
</dbReference>
<reference evidence="2" key="1">
    <citation type="journal article" date="2014" name="Int. J. Syst. Evol. Microbiol.">
        <title>Complete genome sequence of Corynebacterium casei LMG S-19264T (=DSM 44701T), isolated from a smear-ripened cheese.</title>
        <authorList>
            <consortium name="US DOE Joint Genome Institute (JGI-PGF)"/>
            <person name="Walter F."/>
            <person name="Albersmeier A."/>
            <person name="Kalinowski J."/>
            <person name="Ruckert C."/>
        </authorList>
    </citation>
    <scope>NUCLEOTIDE SEQUENCE</scope>
    <source>
        <strain evidence="2">CGMCC 4.7679</strain>
    </source>
</reference>
<keyword evidence="3" id="KW-1185">Reference proteome</keyword>
<feature type="region of interest" description="Disordered" evidence="1">
    <location>
        <begin position="1"/>
        <end position="65"/>
    </location>
</feature>
<dbReference type="AlphaFoldDB" id="A0A8H9MF00"/>
<proteinExistence type="predicted"/>
<evidence type="ECO:0000256" key="1">
    <source>
        <dbReference type="SAM" id="MobiDB-lite"/>
    </source>
</evidence>
<evidence type="ECO:0000313" key="2">
    <source>
        <dbReference type="EMBL" id="GHF66614.1"/>
    </source>
</evidence>
<gene>
    <name evidence="2" type="ORF">GCM10017566_45530</name>
</gene>
<accession>A0A8H9MF00</accession>
<organism evidence="2 3">
    <name type="scientific">Amycolatopsis bartoniae</name>
    <dbReference type="NCBI Taxonomy" id="941986"/>
    <lineage>
        <taxon>Bacteria</taxon>
        <taxon>Bacillati</taxon>
        <taxon>Actinomycetota</taxon>
        <taxon>Actinomycetes</taxon>
        <taxon>Pseudonocardiales</taxon>
        <taxon>Pseudonocardiaceae</taxon>
        <taxon>Amycolatopsis</taxon>
    </lineage>
</organism>
<feature type="compositionally biased region" description="Basic and acidic residues" evidence="1">
    <location>
        <begin position="23"/>
        <end position="34"/>
    </location>
</feature>
<sequence length="131" mass="14501">MTRRPGCGYRLTAARHGAVGRRRAAEPVARPESHRRGHLPRLPPRDLTRLPKFAHRPASGPSQAKPRRCLGWAIVVRQRSRLQPVADARWQVVGTSIILISSKVNRWALLGLVAAQFALPAQTARDVLTAI</sequence>
<comment type="caution">
    <text evidence="2">The sequence shown here is derived from an EMBL/GenBank/DDBJ whole genome shotgun (WGS) entry which is preliminary data.</text>
</comment>
<evidence type="ECO:0000313" key="3">
    <source>
        <dbReference type="Proteomes" id="UP000658656"/>
    </source>
</evidence>
<dbReference type="EMBL" id="BNAV01000006">
    <property type="protein sequence ID" value="GHF66614.1"/>
    <property type="molecule type" value="Genomic_DNA"/>
</dbReference>
<protein>
    <submittedName>
        <fullName evidence="2">Uncharacterized protein</fullName>
    </submittedName>
</protein>
<reference evidence="2" key="2">
    <citation type="submission" date="2020-09" db="EMBL/GenBank/DDBJ databases">
        <authorList>
            <person name="Sun Q."/>
            <person name="Zhou Y."/>
        </authorList>
    </citation>
    <scope>NUCLEOTIDE SEQUENCE</scope>
    <source>
        <strain evidence="2">CGMCC 4.7679</strain>
    </source>
</reference>